<dbReference type="STRING" id="1586287.BBK82_10285"/>
<dbReference type="InterPro" id="IPR000182">
    <property type="entry name" value="GNAT_dom"/>
</dbReference>
<dbReference type="GO" id="GO:0016747">
    <property type="term" value="F:acyltransferase activity, transferring groups other than amino-acyl groups"/>
    <property type="evidence" value="ECO:0007669"/>
    <property type="project" value="InterPro"/>
</dbReference>
<dbReference type="Pfam" id="PF13302">
    <property type="entry name" value="Acetyltransf_3"/>
    <property type="match status" value="1"/>
</dbReference>
<evidence type="ECO:0000259" key="2">
    <source>
        <dbReference type="PROSITE" id="PS51186"/>
    </source>
</evidence>
<dbReference type="PANTHER" id="PTHR43792">
    <property type="entry name" value="GNAT FAMILY, PUTATIVE (AFU_ORTHOLOGUE AFUA_3G00765)-RELATED-RELATED"/>
    <property type="match status" value="1"/>
</dbReference>
<dbReference type="Proteomes" id="UP000093053">
    <property type="component" value="Chromosome"/>
</dbReference>
<evidence type="ECO:0000313" key="4">
    <source>
        <dbReference type="Proteomes" id="UP000093053"/>
    </source>
</evidence>
<evidence type="ECO:0000313" key="3">
    <source>
        <dbReference type="EMBL" id="ANZ36391.1"/>
    </source>
</evidence>
<dbReference type="PROSITE" id="PS51186">
    <property type="entry name" value="GNAT"/>
    <property type="match status" value="1"/>
</dbReference>
<protein>
    <recommendedName>
        <fullName evidence="2">N-acetyltransferase domain-containing protein</fullName>
    </recommendedName>
</protein>
<proteinExistence type="predicted"/>
<dbReference type="OrthoDB" id="9132139at2"/>
<evidence type="ECO:0000256" key="1">
    <source>
        <dbReference type="SAM" id="MobiDB-lite"/>
    </source>
</evidence>
<keyword evidence="4" id="KW-1185">Reference proteome</keyword>
<accession>A0A1B2HF95</accession>
<dbReference type="KEGG" id="led:BBK82_10285"/>
<organism evidence="3 4">
    <name type="scientific">Lentzea guizhouensis</name>
    <dbReference type="NCBI Taxonomy" id="1586287"/>
    <lineage>
        <taxon>Bacteria</taxon>
        <taxon>Bacillati</taxon>
        <taxon>Actinomycetota</taxon>
        <taxon>Actinomycetes</taxon>
        <taxon>Pseudonocardiales</taxon>
        <taxon>Pseudonocardiaceae</taxon>
        <taxon>Lentzea</taxon>
    </lineage>
</organism>
<dbReference type="InterPro" id="IPR051531">
    <property type="entry name" value="N-acetyltransferase"/>
</dbReference>
<gene>
    <name evidence="3" type="ORF">BBK82_10285</name>
</gene>
<feature type="domain" description="N-acetyltransferase" evidence="2">
    <location>
        <begin position="12"/>
        <end position="170"/>
    </location>
</feature>
<dbReference type="RefSeq" id="WP_065914794.1">
    <property type="nucleotide sequence ID" value="NZ_CP016793.1"/>
</dbReference>
<reference evidence="3 4" key="1">
    <citation type="submission" date="2016-07" db="EMBL/GenBank/DDBJ databases">
        <title>Complete genome sequence of the Lentzea guizhouensis DHS C013.</title>
        <authorList>
            <person name="Cao C."/>
        </authorList>
    </citation>
    <scope>NUCLEOTIDE SEQUENCE [LARGE SCALE GENOMIC DNA]</scope>
    <source>
        <strain evidence="3 4">DHS C013</strain>
    </source>
</reference>
<dbReference type="AlphaFoldDB" id="A0A1B2HF95"/>
<feature type="region of interest" description="Disordered" evidence="1">
    <location>
        <begin position="304"/>
        <end position="324"/>
    </location>
</feature>
<dbReference type="SUPFAM" id="SSF55729">
    <property type="entry name" value="Acyl-CoA N-acyltransferases (Nat)"/>
    <property type="match status" value="1"/>
</dbReference>
<dbReference type="InterPro" id="IPR016181">
    <property type="entry name" value="Acyl_CoA_acyltransferase"/>
</dbReference>
<name>A0A1B2HF95_9PSEU</name>
<dbReference type="EMBL" id="CP016793">
    <property type="protein sequence ID" value="ANZ36391.1"/>
    <property type="molecule type" value="Genomic_DNA"/>
</dbReference>
<dbReference type="Gene3D" id="3.40.630.30">
    <property type="match status" value="1"/>
</dbReference>
<sequence>MLPDYPLETTRLLLRPFTTGDLADYAAYRTHPDVNRYLLNKVTTHAAAADLLAAKAARTSLTPDGQALSLAVFWPEANRVVGDVVFKWLSEEHRQGEIGYVFNPEFGGRGLAGEAAGELLRFGFEELGLHRIVAQANPENVPSWRLMERLGMRKEAYHRQNLLVEGEWLDLVTYSVLAREWRDRAKPSARASVLLTFGWYDGPIEGVVVSAAGDACWYFKLVAERFDPDQEDDRLFGLWPVPAADGAVLVGEFAEGADPGPQLWPVHGGAGSAAARAIVEGLLSAEHVTPHLLVREPDFAETGERWEVVPPGRHGDARPRPRLS</sequence>